<evidence type="ECO:0000256" key="2">
    <source>
        <dbReference type="ARBA" id="ARBA00022448"/>
    </source>
</evidence>
<dbReference type="EMBL" id="ARYI01000001">
    <property type="protein sequence ID" value="KCZ96113.1"/>
    <property type="molecule type" value="Genomic_DNA"/>
</dbReference>
<dbReference type="AlphaFoldDB" id="A0A059FZF9"/>
<dbReference type="SUPFAM" id="SSF103473">
    <property type="entry name" value="MFS general substrate transporter"/>
    <property type="match status" value="1"/>
</dbReference>
<dbReference type="Gene3D" id="1.20.1250.20">
    <property type="entry name" value="MFS general substrate transporter like domains"/>
    <property type="match status" value="1"/>
</dbReference>
<evidence type="ECO:0000313" key="8">
    <source>
        <dbReference type="EMBL" id="KCZ96113.1"/>
    </source>
</evidence>
<feature type="transmembrane region" description="Helical" evidence="6">
    <location>
        <begin position="206"/>
        <end position="226"/>
    </location>
</feature>
<dbReference type="InterPro" id="IPR044770">
    <property type="entry name" value="MFS_spinster-like"/>
</dbReference>
<keyword evidence="9" id="KW-1185">Reference proteome</keyword>
<evidence type="ECO:0000259" key="7">
    <source>
        <dbReference type="PROSITE" id="PS50850"/>
    </source>
</evidence>
<dbReference type="InterPro" id="IPR011701">
    <property type="entry name" value="MFS"/>
</dbReference>
<dbReference type="Proteomes" id="UP000025061">
    <property type="component" value="Unassembled WGS sequence"/>
</dbReference>
<comment type="subcellular location">
    <subcellularLocation>
        <location evidence="1">Membrane</location>
        <topology evidence="1">Multi-pass membrane protein</topology>
    </subcellularLocation>
</comment>
<feature type="transmembrane region" description="Helical" evidence="6">
    <location>
        <begin position="26"/>
        <end position="53"/>
    </location>
</feature>
<organism evidence="8 9">
    <name type="scientific">Hyphomonas hirschiana VP5</name>
    <dbReference type="NCBI Taxonomy" id="1280951"/>
    <lineage>
        <taxon>Bacteria</taxon>
        <taxon>Pseudomonadati</taxon>
        <taxon>Pseudomonadota</taxon>
        <taxon>Alphaproteobacteria</taxon>
        <taxon>Hyphomonadales</taxon>
        <taxon>Hyphomonadaceae</taxon>
        <taxon>Hyphomonas</taxon>
    </lineage>
</organism>
<dbReference type="InterPro" id="IPR020846">
    <property type="entry name" value="MFS_dom"/>
</dbReference>
<dbReference type="OrthoDB" id="7473300at2"/>
<accession>A0A059FZF9</accession>
<evidence type="ECO:0000256" key="5">
    <source>
        <dbReference type="ARBA" id="ARBA00023136"/>
    </source>
</evidence>
<feature type="transmembrane region" description="Helical" evidence="6">
    <location>
        <begin position="358"/>
        <end position="380"/>
    </location>
</feature>
<evidence type="ECO:0000256" key="3">
    <source>
        <dbReference type="ARBA" id="ARBA00022692"/>
    </source>
</evidence>
<feature type="transmembrane region" description="Helical" evidence="6">
    <location>
        <begin position="468"/>
        <end position="485"/>
    </location>
</feature>
<keyword evidence="3 6" id="KW-0812">Transmembrane</keyword>
<dbReference type="SMR" id="A0A059FZF9"/>
<dbReference type="Pfam" id="PF07690">
    <property type="entry name" value="MFS_1"/>
    <property type="match status" value="1"/>
</dbReference>
<keyword evidence="4 6" id="KW-1133">Transmembrane helix</keyword>
<feature type="transmembrane region" description="Helical" evidence="6">
    <location>
        <begin position="392"/>
        <end position="412"/>
    </location>
</feature>
<dbReference type="PANTHER" id="PTHR23505">
    <property type="entry name" value="SPINSTER"/>
    <property type="match status" value="1"/>
</dbReference>
<dbReference type="PROSITE" id="PS50850">
    <property type="entry name" value="MFS"/>
    <property type="match status" value="1"/>
</dbReference>
<evidence type="ECO:0000256" key="1">
    <source>
        <dbReference type="ARBA" id="ARBA00004141"/>
    </source>
</evidence>
<comment type="caution">
    <text evidence="8">The sequence shown here is derived from an EMBL/GenBank/DDBJ whole genome shotgun (WGS) entry which is preliminary data.</text>
</comment>
<protein>
    <submittedName>
        <fullName evidence="8">Major facilitator family transporter</fullName>
    </submittedName>
</protein>
<name>A0A059FZF9_9PROT</name>
<feature type="transmembrane region" description="Helical" evidence="6">
    <location>
        <begin position="332"/>
        <end position="352"/>
    </location>
</feature>
<proteinExistence type="predicted"/>
<dbReference type="GO" id="GO:0022857">
    <property type="term" value="F:transmembrane transporter activity"/>
    <property type="evidence" value="ECO:0007669"/>
    <property type="project" value="InterPro"/>
</dbReference>
<keyword evidence="2" id="KW-0813">Transport</keyword>
<dbReference type="InterPro" id="IPR036259">
    <property type="entry name" value="MFS_trans_sf"/>
</dbReference>
<dbReference type="GO" id="GO:0016020">
    <property type="term" value="C:membrane"/>
    <property type="evidence" value="ECO:0007669"/>
    <property type="project" value="UniProtKB-SubCell"/>
</dbReference>
<feature type="transmembrane region" description="Helical" evidence="6">
    <location>
        <begin position="92"/>
        <end position="120"/>
    </location>
</feature>
<feature type="transmembrane region" description="Helical" evidence="6">
    <location>
        <begin position="262"/>
        <end position="280"/>
    </location>
</feature>
<evidence type="ECO:0000256" key="4">
    <source>
        <dbReference type="ARBA" id="ARBA00022989"/>
    </source>
</evidence>
<dbReference type="RefSeq" id="WP_011645976.1">
    <property type="nucleotide sequence ID" value="NZ_ARYI01000001.1"/>
</dbReference>
<evidence type="ECO:0000256" key="6">
    <source>
        <dbReference type="SAM" id="Phobius"/>
    </source>
</evidence>
<feature type="transmembrane region" description="Helical" evidence="6">
    <location>
        <begin position="65"/>
        <end position="85"/>
    </location>
</feature>
<dbReference type="PANTHER" id="PTHR23505:SF79">
    <property type="entry name" value="PROTEIN SPINSTER"/>
    <property type="match status" value="1"/>
</dbReference>
<feature type="domain" description="Major facilitator superfamily (MFS) profile" evidence="7">
    <location>
        <begin position="27"/>
        <end position="489"/>
    </location>
</feature>
<evidence type="ECO:0000313" key="9">
    <source>
        <dbReference type="Proteomes" id="UP000025061"/>
    </source>
</evidence>
<dbReference type="PATRIC" id="fig|1280951.3.peg.101"/>
<sequence length="499" mass="53252">MTATADAAETGNGHITGFGSKPYRSYVLLALTLIYTLNFIDRTVITVVAQPIINTFSLSDAQWGLLTGPPFALFYALMGIPIAMWADRGNRVFIISLCVIIWSIMTVFCGLAASFIWLLLFRVGVAIGEAGCTPPANSIITDYYPPKSRANAIGIYSMGVTVGGVMAQLFGGALAGLQGADFGNFLSSIGLGWLFSGINWEEVEGWRLVFVIVGAPGILVALILWLTTREPPRGYSDPKGKTPLEKAGFFEAFREFGAKPTFWSLSLGAAFVAFVGYGLISFQAPFLMRVHGVSVSEAAIRYGAPLAAVAAFGTFLGGFLSEKFTPRFPAIVAWLPGVGLLIAIPAYIAAFLTPSLTMAFWMWVIAAIAHYAYLGAQYTVSTAIVSPRSRATTVSVLLLIVSLIGNGLGPMFTGMMSSAFMGGIIRKNGLEEAFATFNPGLCAGRMAEIGEMGPALCSAYAEGLRQSMVATVVFLVIAAAFYFLASRTFLKDRWSPAAD</sequence>
<feature type="transmembrane region" description="Helical" evidence="6">
    <location>
        <begin position="300"/>
        <end position="320"/>
    </location>
</feature>
<reference evidence="8 9" key="1">
    <citation type="submission" date="2013-04" db="EMBL/GenBank/DDBJ databases">
        <title>Hyphomonas hirschiana VP5 Genome Sequencing.</title>
        <authorList>
            <person name="Lai Q."/>
            <person name="Shao Z."/>
        </authorList>
    </citation>
    <scope>NUCLEOTIDE SEQUENCE [LARGE SCALE GENOMIC DNA]</scope>
    <source>
        <strain evidence="8 9">VP5</strain>
    </source>
</reference>
<feature type="transmembrane region" description="Helical" evidence="6">
    <location>
        <begin position="153"/>
        <end position="175"/>
    </location>
</feature>
<gene>
    <name evidence="8" type="ORF">HHI_00500</name>
</gene>
<keyword evidence="5 6" id="KW-0472">Membrane</keyword>
<dbReference type="CDD" id="cd17328">
    <property type="entry name" value="MFS_spinster_like"/>
    <property type="match status" value="1"/>
</dbReference>